<evidence type="ECO:0000256" key="5">
    <source>
        <dbReference type="ARBA" id="ARBA00023172"/>
    </source>
</evidence>
<name>A0ABT9XLJ5_9BACL</name>
<reference evidence="7 8" key="1">
    <citation type="submission" date="2023-07" db="EMBL/GenBank/DDBJ databases">
        <title>Genomic Encyclopedia of Type Strains, Phase IV (KMG-IV): sequencing the most valuable type-strain genomes for metagenomic binning, comparative biology and taxonomic classification.</title>
        <authorList>
            <person name="Goeker M."/>
        </authorList>
    </citation>
    <scope>NUCLEOTIDE SEQUENCE [LARGE SCALE GENOMIC DNA]</scope>
    <source>
        <strain evidence="7 8">DSM 4006</strain>
    </source>
</reference>
<evidence type="ECO:0000256" key="1">
    <source>
        <dbReference type="ARBA" id="ARBA00002190"/>
    </source>
</evidence>
<evidence type="ECO:0000256" key="3">
    <source>
        <dbReference type="ARBA" id="ARBA00022578"/>
    </source>
</evidence>
<evidence type="ECO:0000256" key="2">
    <source>
        <dbReference type="ARBA" id="ARBA00010961"/>
    </source>
</evidence>
<dbReference type="EMBL" id="JAUSTP010000033">
    <property type="protein sequence ID" value="MDQ0191182.1"/>
    <property type="molecule type" value="Genomic_DNA"/>
</dbReference>
<keyword evidence="5 6" id="KW-0233">DNA recombination</keyword>
<dbReference type="PANTHER" id="PTHR33217">
    <property type="entry name" value="TRANSPOSASE FOR INSERTION SEQUENCE ELEMENT IS1081"/>
    <property type="match status" value="1"/>
</dbReference>
<comment type="similarity">
    <text evidence="2 6">Belongs to the transposase mutator family.</text>
</comment>
<gene>
    <name evidence="7" type="ORF">J2S03_003051</name>
</gene>
<dbReference type="InterPro" id="IPR001207">
    <property type="entry name" value="Transposase_mutator"/>
</dbReference>
<keyword evidence="6" id="KW-0814">Transposable element</keyword>
<evidence type="ECO:0000313" key="8">
    <source>
        <dbReference type="Proteomes" id="UP001232973"/>
    </source>
</evidence>
<evidence type="ECO:0000256" key="6">
    <source>
        <dbReference type="RuleBase" id="RU365089"/>
    </source>
</evidence>
<organism evidence="7 8">
    <name type="scientific">Alicyclobacillus cycloheptanicus</name>
    <dbReference type="NCBI Taxonomy" id="1457"/>
    <lineage>
        <taxon>Bacteria</taxon>
        <taxon>Bacillati</taxon>
        <taxon>Bacillota</taxon>
        <taxon>Bacilli</taxon>
        <taxon>Bacillales</taxon>
        <taxon>Alicyclobacillaceae</taxon>
        <taxon>Alicyclobacillus</taxon>
    </lineage>
</organism>
<sequence length="140" mass="16140">MPNLEMICKIGLDDGNADFLRQRLKVLAEAVMDVEVSHLVGAEHFERNTERHNYRNGYRPREWGTRVHTVKLNIPNIRNVSYFPSLLEPRKRAERALLNVVQEAYLHGVSTRKVDELVESLGWMESARARSHVSARSSTM</sequence>
<protein>
    <recommendedName>
        <fullName evidence="6">Mutator family transposase</fullName>
    </recommendedName>
</protein>
<comment type="caution">
    <text evidence="7">The sequence shown here is derived from an EMBL/GenBank/DDBJ whole genome shotgun (WGS) entry which is preliminary data.</text>
</comment>
<keyword evidence="3 6" id="KW-0815">Transposition</keyword>
<proteinExistence type="inferred from homology"/>
<accession>A0ABT9XLJ5</accession>
<dbReference type="Proteomes" id="UP001232973">
    <property type="component" value="Unassembled WGS sequence"/>
</dbReference>
<comment type="function">
    <text evidence="1 6">Required for the transposition of the insertion element.</text>
</comment>
<evidence type="ECO:0000313" key="7">
    <source>
        <dbReference type="EMBL" id="MDQ0191182.1"/>
    </source>
</evidence>
<dbReference type="Pfam" id="PF00872">
    <property type="entry name" value="Transposase_mut"/>
    <property type="match status" value="1"/>
</dbReference>
<evidence type="ECO:0000256" key="4">
    <source>
        <dbReference type="ARBA" id="ARBA00023125"/>
    </source>
</evidence>
<dbReference type="PANTHER" id="PTHR33217:SF7">
    <property type="entry name" value="TRANSPOSASE FOR INSERTION SEQUENCE ELEMENT IS1081"/>
    <property type="match status" value="1"/>
</dbReference>
<keyword evidence="4 6" id="KW-0238">DNA-binding</keyword>
<keyword evidence="8" id="KW-1185">Reference proteome</keyword>